<feature type="transmembrane region" description="Helical" evidence="10">
    <location>
        <begin position="214"/>
        <end position="234"/>
    </location>
</feature>
<dbReference type="AlphaFoldDB" id="A0A9W7YHS2"/>
<feature type="transmembrane region" description="Helical" evidence="10">
    <location>
        <begin position="181"/>
        <end position="202"/>
    </location>
</feature>
<dbReference type="GO" id="GO:0034626">
    <property type="term" value="P:fatty acid elongation, polyunsaturated fatty acid"/>
    <property type="evidence" value="ECO:0007669"/>
    <property type="project" value="TreeGrafter"/>
</dbReference>
<dbReference type="EC" id="2.3.1.-" evidence="10"/>
<dbReference type="Proteomes" id="UP001143981">
    <property type="component" value="Unassembled WGS sequence"/>
</dbReference>
<dbReference type="EMBL" id="JANBOI010000021">
    <property type="protein sequence ID" value="KAJ1735542.1"/>
    <property type="molecule type" value="Genomic_DNA"/>
</dbReference>
<keyword evidence="4 10" id="KW-0812">Transmembrane</keyword>
<evidence type="ECO:0000313" key="12">
    <source>
        <dbReference type="Proteomes" id="UP001143981"/>
    </source>
</evidence>
<evidence type="ECO:0000256" key="10">
    <source>
        <dbReference type="RuleBase" id="RU361115"/>
    </source>
</evidence>
<dbReference type="PANTHER" id="PTHR11157">
    <property type="entry name" value="FATTY ACID ACYL TRANSFERASE-RELATED"/>
    <property type="match status" value="1"/>
</dbReference>
<name>A0A9W7YHS2_9FUNG</name>
<keyword evidence="9 10" id="KW-0275">Fatty acid biosynthesis</keyword>
<comment type="catalytic activity">
    <reaction evidence="10">
        <text>an acyl-CoA + malonyl-CoA + H(+) = a 3-oxoacyl-CoA + CO2 + CoA</text>
        <dbReference type="Rhea" id="RHEA:50252"/>
        <dbReference type="ChEBI" id="CHEBI:15378"/>
        <dbReference type="ChEBI" id="CHEBI:16526"/>
        <dbReference type="ChEBI" id="CHEBI:57287"/>
        <dbReference type="ChEBI" id="CHEBI:57384"/>
        <dbReference type="ChEBI" id="CHEBI:58342"/>
        <dbReference type="ChEBI" id="CHEBI:90726"/>
    </reaction>
    <physiologicalReaction direction="left-to-right" evidence="10">
        <dbReference type="Rhea" id="RHEA:50253"/>
    </physiologicalReaction>
</comment>
<organism evidence="11 12">
    <name type="scientific">Coemansia biformis</name>
    <dbReference type="NCBI Taxonomy" id="1286918"/>
    <lineage>
        <taxon>Eukaryota</taxon>
        <taxon>Fungi</taxon>
        <taxon>Fungi incertae sedis</taxon>
        <taxon>Zoopagomycota</taxon>
        <taxon>Kickxellomycotina</taxon>
        <taxon>Kickxellomycetes</taxon>
        <taxon>Kickxellales</taxon>
        <taxon>Kickxellaceae</taxon>
        <taxon>Coemansia</taxon>
    </lineage>
</organism>
<comment type="subcellular location">
    <subcellularLocation>
        <location evidence="1">Membrane</location>
        <topology evidence="1">Multi-pass membrane protein</topology>
    </subcellularLocation>
</comment>
<evidence type="ECO:0000256" key="9">
    <source>
        <dbReference type="ARBA" id="ARBA00023160"/>
    </source>
</evidence>
<evidence type="ECO:0000313" key="11">
    <source>
        <dbReference type="EMBL" id="KAJ1735542.1"/>
    </source>
</evidence>
<sequence length="281" mass="31005">MSSSSLASLAAWLAETPNPGAAVDGIWLGGLYDLAMKPWTPLVGVCLYLATVACWEQRNVRRARAAGGRPVGAGAGIKPLVIAHSLLLAAYSMWVFADYSAAIIQAAREHGLRSAFYDSHRVLWDGKLLAHGFLFYLSKYYELVDTAIILAKGRPAGRLQTFHHAGAITIMWLGNYTQSPYLTFFVLENSLIHSLMYVYYTLTALGIRPPGKQLLTGIQIVQFYVSISAGVIYAAFPDSQSRPQRLFTYLFIAYTIELVRLFTAFARKTYGPPRAAAKKRA</sequence>
<protein>
    <recommendedName>
        <fullName evidence="10">Elongation of fatty acids protein</fullName>
        <ecNumber evidence="10">2.3.1.-</ecNumber>
    </recommendedName>
</protein>
<dbReference type="GO" id="GO:0042761">
    <property type="term" value="P:very long-chain fatty acid biosynthetic process"/>
    <property type="evidence" value="ECO:0007669"/>
    <property type="project" value="TreeGrafter"/>
</dbReference>
<reference evidence="11" key="1">
    <citation type="submission" date="2022-07" db="EMBL/GenBank/DDBJ databases">
        <title>Phylogenomic reconstructions and comparative analyses of Kickxellomycotina fungi.</title>
        <authorList>
            <person name="Reynolds N.K."/>
            <person name="Stajich J.E."/>
            <person name="Barry K."/>
            <person name="Grigoriev I.V."/>
            <person name="Crous P."/>
            <person name="Smith M.E."/>
        </authorList>
    </citation>
    <scope>NUCLEOTIDE SEQUENCE</scope>
    <source>
        <strain evidence="11">BCRC 34381</strain>
    </source>
</reference>
<feature type="transmembrane region" description="Helical" evidence="10">
    <location>
        <begin position="76"/>
        <end position="97"/>
    </location>
</feature>
<feature type="transmembrane region" description="Helical" evidence="10">
    <location>
        <begin position="38"/>
        <end position="55"/>
    </location>
</feature>
<dbReference type="OrthoDB" id="10259681at2759"/>
<keyword evidence="12" id="KW-1185">Reference proteome</keyword>
<evidence type="ECO:0000256" key="5">
    <source>
        <dbReference type="ARBA" id="ARBA00022832"/>
    </source>
</evidence>
<dbReference type="GO" id="GO:0030148">
    <property type="term" value="P:sphingolipid biosynthetic process"/>
    <property type="evidence" value="ECO:0007669"/>
    <property type="project" value="TreeGrafter"/>
</dbReference>
<evidence type="ECO:0000256" key="4">
    <source>
        <dbReference type="ARBA" id="ARBA00022692"/>
    </source>
</evidence>
<dbReference type="InterPro" id="IPR002076">
    <property type="entry name" value="ELO_fam"/>
</dbReference>
<dbReference type="GO" id="GO:0009922">
    <property type="term" value="F:fatty acid elongase activity"/>
    <property type="evidence" value="ECO:0007669"/>
    <property type="project" value="InterPro"/>
</dbReference>
<keyword evidence="3 10" id="KW-0808">Transferase</keyword>
<keyword evidence="5 10" id="KW-0276">Fatty acid metabolism</keyword>
<dbReference type="GO" id="GO:0019367">
    <property type="term" value="P:fatty acid elongation, saturated fatty acid"/>
    <property type="evidence" value="ECO:0007669"/>
    <property type="project" value="TreeGrafter"/>
</dbReference>
<evidence type="ECO:0000256" key="8">
    <source>
        <dbReference type="ARBA" id="ARBA00023136"/>
    </source>
</evidence>
<dbReference type="GO" id="GO:0005789">
    <property type="term" value="C:endoplasmic reticulum membrane"/>
    <property type="evidence" value="ECO:0007669"/>
    <property type="project" value="TreeGrafter"/>
</dbReference>
<comment type="similarity">
    <text evidence="10">Belongs to the ELO family.</text>
</comment>
<proteinExistence type="inferred from homology"/>
<dbReference type="PANTHER" id="PTHR11157:SF169">
    <property type="entry name" value="ELONGATION OF FATTY ACIDS PROTEIN"/>
    <property type="match status" value="1"/>
</dbReference>
<evidence type="ECO:0000256" key="7">
    <source>
        <dbReference type="ARBA" id="ARBA00023098"/>
    </source>
</evidence>
<dbReference type="GO" id="GO:0034625">
    <property type="term" value="P:fatty acid elongation, monounsaturated fatty acid"/>
    <property type="evidence" value="ECO:0007669"/>
    <property type="project" value="TreeGrafter"/>
</dbReference>
<feature type="transmembrane region" description="Helical" evidence="10">
    <location>
        <begin position="246"/>
        <end position="266"/>
    </location>
</feature>
<keyword evidence="7 10" id="KW-0443">Lipid metabolism</keyword>
<accession>A0A9W7YHS2</accession>
<evidence type="ECO:0000256" key="6">
    <source>
        <dbReference type="ARBA" id="ARBA00022989"/>
    </source>
</evidence>
<evidence type="ECO:0000256" key="1">
    <source>
        <dbReference type="ARBA" id="ARBA00004141"/>
    </source>
</evidence>
<evidence type="ECO:0000256" key="3">
    <source>
        <dbReference type="ARBA" id="ARBA00022679"/>
    </source>
</evidence>
<keyword evidence="8 10" id="KW-0472">Membrane</keyword>
<gene>
    <name evidence="11" type="ORF">LPJ61_000489</name>
</gene>
<evidence type="ECO:0000256" key="2">
    <source>
        <dbReference type="ARBA" id="ARBA00022516"/>
    </source>
</evidence>
<dbReference type="Pfam" id="PF01151">
    <property type="entry name" value="ELO"/>
    <property type="match status" value="1"/>
</dbReference>
<keyword evidence="6 10" id="KW-1133">Transmembrane helix</keyword>
<comment type="caution">
    <text evidence="11">The sequence shown here is derived from an EMBL/GenBank/DDBJ whole genome shotgun (WGS) entry which is preliminary data.</text>
</comment>
<keyword evidence="2 10" id="KW-0444">Lipid biosynthesis</keyword>